<dbReference type="PANTHER" id="PTHR33392">
    <property type="entry name" value="POLYISOPRENYL-TEICHOIC ACID--PEPTIDOGLYCAN TEICHOIC ACID TRANSFERASE TAGU"/>
    <property type="match status" value="1"/>
</dbReference>
<evidence type="ECO:0000313" key="5">
    <source>
        <dbReference type="EMBL" id="MSS56942.1"/>
    </source>
</evidence>
<keyword evidence="2" id="KW-0812">Transmembrane</keyword>
<accession>A0A6N7VJA4</accession>
<dbReference type="NCBIfam" id="TIGR00350">
    <property type="entry name" value="lytR_cpsA_psr"/>
    <property type="match status" value="1"/>
</dbReference>
<evidence type="ECO:0000256" key="2">
    <source>
        <dbReference type="SAM" id="Phobius"/>
    </source>
</evidence>
<dbReference type="Proteomes" id="UP000434241">
    <property type="component" value="Unassembled WGS sequence"/>
</dbReference>
<dbReference type="PANTHER" id="PTHR33392:SF6">
    <property type="entry name" value="POLYISOPRENYL-TEICHOIC ACID--PEPTIDOGLYCAN TEICHOIC ACID TRANSFERASE TAGU"/>
    <property type="match status" value="1"/>
</dbReference>
<feature type="transmembrane region" description="Helical" evidence="2">
    <location>
        <begin position="12"/>
        <end position="31"/>
    </location>
</feature>
<evidence type="ECO:0008006" key="7">
    <source>
        <dbReference type="Google" id="ProtNLM"/>
    </source>
</evidence>
<evidence type="ECO:0000313" key="6">
    <source>
        <dbReference type="Proteomes" id="UP000434241"/>
    </source>
</evidence>
<name>A0A6N7VJA4_9FIRM</name>
<dbReference type="Gene3D" id="3.40.190.10">
    <property type="entry name" value="Periplasmic binding protein-like II"/>
    <property type="match status" value="1"/>
</dbReference>
<keyword evidence="2" id="KW-1133">Transmembrane helix</keyword>
<keyword evidence="2" id="KW-0472">Membrane</keyword>
<dbReference type="InterPro" id="IPR015168">
    <property type="entry name" value="SsuA/THI5"/>
</dbReference>
<feature type="domain" description="Cell envelope-related transcriptional attenuator" evidence="3">
    <location>
        <begin position="251"/>
        <end position="406"/>
    </location>
</feature>
<evidence type="ECO:0000259" key="4">
    <source>
        <dbReference type="Pfam" id="PF09084"/>
    </source>
</evidence>
<dbReference type="Pfam" id="PF09084">
    <property type="entry name" value="NMT1"/>
    <property type="match status" value="1"/>
</dbReference>
<sequence length="501" mass="54496">MKKNKKQNKVGKVFGVIFSIVMIAATMYLLFNIIKLNVLPSKLLFLITIVFVLLDLIFILLLCFATKGVVSKIICIIFALAISLGSCLGGYYMSKTGGLLSSMTNVAKHSKNTISVVVKESSDMKKKADLAGHSVGTLANINTVGSKKILKELTNSGISMEQKEFGSMTEMLESFYNGEVDSIIISESSRSQITDMEAYANFDSNTRVVYQTSYKVENTDKAKAVSNITNTPFNVLISGSDTRGGFDENGRSDVIMVATVNPKTGTILLTSVPRDFYVTTACDAGDGCQEGALDKITHTGIHGTNTTKRTVEKLLGIEINYTFKVGFDTVTDLVNSVGGIDVYVEPGYAVNSLRCLSGFGVHEGVNHLNGEQALAYARERYAYSEGDRQRTKNQQQVLMGIVDKITSPAIVTNYASIMDSMSNTFSTTMSSQEISDLIKYQLNKNPKWKMEQYMVNGTGDTLMCAELGDAAYVMVPDQSTVTTAKNKINAVLAGKSADDVE</sequence>
<feature type="transmembrane region" description="Helical" evidence="2">
    <location>
        <begin position="73"/>
        <end position="93"/>
    </location>
</feature>
<dbReference type="EMBL" id="VUMR01000054">
    <property type="protein sequence ID" value="MSS56942.1"/>
    <property type="molecule type" value="Genomic_DNA"/>
</dbReference>
<dbReference type="SUPFAM" id="SSF53850">
    <property type="entry name" value="Periplasmic binding protein-like II"/>
    <property type="match status" value="1"/>
</dbReference>
<dbReference type="Pfam" id="PF03816">
    <property type="entry name" value="LytR_cpsA_psr"/>
    <property type="match status" value="1"/>
</dbReference>
<dbReference type="Gene3D" id="3.40.630.190">
    <property type="entry name" value="LCP protein"/>
    <property type="match status" value="1"/>
</dbReference>
<reference evidence="5 6" key="1">
    <citation type="submission" date="2019-08" db="EMBL/GenBank/DDBJ databases">
        <title>In-depth cultivation of the pig gut microbiome towards novel bacterial diversity and tailored functional studies.</title>
        <authorList>
            <person name="Wylensek D."/>
            <person name="Hitch T.C.A."/>
            <person name="Clavel T."/>
        </authorList>
    </citation>
    <scope>NUCLEOTIDE SEQUENCE [LARGE SCALE GENOMIC DNA]</scope>
    <source>
        <strain evidence="5 6">LKV-472-APC-3</strain>
    </source>
</reference>
<comment type="similarity">
    <text evidence="1">Belongs to the LytR/CpsA/Psr (LCP) family.</text>
</comment>
<evidence type="ECO:0000256" key="1">
    <source>
        <dbReference type="ARBA" id="ARBA00006068"/>
    </source>
</evidence>
<dbReference type="InterPro" id="IPR004474">
    <property type="entry name" value="LytR_CpsA_psr"/>
</dbReference>
<dbReference type="InterPro" id="IPR050922">
    <property type="entry name" value="LytR/CpsA/Psr_CW_biosynth"/>
</dbReference>
<dbReference type="GeneID" id="93159347"/>
<feature type="transmembrane region" description="Helical" evidence="2">
    <location>
        <begin position="43"/>
        <end position="66"/>
    </location>
</feature>
<organism evidence="5 6">
    <name type="scientific">Holdemanella porci</name>
    <dbReference type="NCBI Taxonomy" id="2652276"/>
    <lineage>
        <taxon>Bacteria</taxon>
        <taxon>Bacillati</taxon>
        <taxon>Bacillota</taxon>
        <taxon>Erysipelotrichia</taxon>
        <taxon>Erysipelotrichales</taxon>
        <taxon>Erysipelotrichaceae</taxon>
        <taxon>Holdemanella</taxon>
    </lineage>
</organism>
<keyword evidence="6" id="KW-1185">Reference proteome</keyword>
<proteinExistence type="inferred from homology"/>
<protein>
    <recommendedName>
        <fullName evidence="7">Cell envelope-related transcriptional attenuator domain-containing protein</fullName>
    </recommendedName>
</protein>
<evidence type="ECO:0000259" key="3">
    <source>
        <dbReference type="Pfam" id="PF03816"/>
    </source>
</evidence>
<gene>
    <name evidence="5" type="ORF">FYJ55_08630</name>
</gene>
<feature type="domain" description="SsuA/THI5-like" evidence="4">
    <location>
        <begin position="110"/>
        <end position="188"/>
    </location>
</feature>
<dbReference type="AlphaFoldDB" id="A0A6N7VJA4"/>
<comment type="caution">
    <text evidence="5">The sequence shown here is derived from an EMBL/GenBank/DDBJ whole genome shotgun (WGS) entry which is preliminary data.</text>
</comment>
<dbReference type="RefSeq" id="WP_154556497.1">
    <property type="nucleotide sequence ID" value="NZ_VUMR01000054.1"/>
</dbReference>